<dbReference type="Proteomes" id="UP000464468">
    <property type="component" value="Chromosome"/>
</dbReference>
<proteinExistence type="predicted"/>
<dbReference type="RefSeq" id="WP_160593362.1">
    <property type="nucleotide sequence ID" value="NZ_CP047895.1"/>
</dbReference>
<dbReference type="InterPro" id="IPR017438">
    <property type="entry name" value="ATP-NAD_kinase_N"/>
</dbReference>
<dbReference type="Pfam" id="PF19279">
    <property type="entry name" value="YegS_C"/>
    <property type="match status" value="1"/>
</dbReference>
<evidence type="ECO:0000313" key="7">
    <source>
        <dbReference type="Proteomes" id="UP000464468"/>
    </source>
</evidence>
<keyword evidence="2" id="KW-0547">Nucleotide-binding</keyword>
<dbReference type="GO" id="GO:0005886">
    <property type="term" value="C:plasma membrane"/>
    <property type="evidence" value="ECO:0007669"/>
    <property type="project" value="TreeGrafter"/>
</dbReference>
<keyword evidence="7" id="KW-1185">Reference proteome</keyword>
<gene>
    <name evidence="6" type="ORF">GVO57_12115</name>
</gene>
<accession>A0A7Z2NXX4</accession>
<evidence type="ECO:0000256" key="3">
    <source>
        <dbReference type="ARBA" id="ARBA00022777"/>
    </source>
</evidence>
<dbReference type="InterPro" id="IPR001206">
    <property type="entry name" value="Diacylglycerol_kinase_cat_dom"/>
</dbReference>
<dbReference type="SUPFAM" id="SSF111331">
    <property type="entry name" value="NAD kinase/diacylglycerol kinase-like"/>
    <property type="match status" value="1"/>
</dbReference>
<dbReference type="GO" id="GO:0016301">
    <property type="term" value="F:kinase activity"/>
    <property type="evidence" value="ECO:0007669"/>
    <property type="project" value="UniProtKB-KW"/>
</dbReference>
<dbReference type="AlphaFoldDB" id="A0A7Z2NXX4"/>
<dbReference type="Gene3D" id="3.40.50.10330">
    <property type="entry name" value="Probable inorganic polyphosphate/atp-NAD kinase, domain 1"/>
    <property type="match status" value="1"/>
</dbReference>
<keyword evidence="4" id="KW-0067">ATP-binding</keyword>
<dbReference type="KEGG" id="schy:GVO57_12115"/>
<evidence type="ECO:0000313" key="6">
    <source>
        <dbReference type="EMBL" id="QHL91420.1"/>
    </source>
</evidence>
<dbReference type="InterPro" id="IPR045540">
    <property type="entry name" value="YegS/DAGK_C"/>
</dbReference>
<evidence type="ECO:0000256" key="1">
    <source>
        <dbReference type="ARBA" id="ARBA00022679"/>
    </source>
</evidence>
<evidence type="ECO:0000256" key="4">
    <source>
        <dbReference type="ARBA" id="ARBA00022840"/>
    </source>
</evidence>
<dbReference type="Pfam" id="PF00781">
    <property type="entry name" value="DAGK_cat"/>
    <property type="match status" value="1"/>
</dbReference>
<organism evidence="6 7">
    <name type="scientific">Sphingomonas changnyeongensis</name>
    <dbReference type="NCBI Taxonomy" id="2698679"/>
    <lineage>
        <taxon>Bacteria</taxon>
        <taxon>Pseudomonadati</taxon>
        <taxon>Pseudomonadota</taxon>
        <taxon>Alphaproteobacteria</taxon>
        <taxon>Sphingomonadales</taxon>
        <taxon>Sphingomonadaceae</taxon>
        <taxon>Sphingomonas</taxon>
    </lineage>
</organism>
<sequence length="325" mass="34663">MQLDSCTRPSANLAPDASPTAHAARAAAGRRPDALPRRAALVVNARSRKGRDLFAEARTRLEAAGIELIAAHAVRDPRQLQPVIRRVLADDPPMVIVGGGDGTLSGVVDDFVAHHAVFALLPLGTANSFARTLGIPLDLDGAVAVIANGRRRRIDLGMIDGDYFANAAAIGMSPLIAQTVPHGLKRWLGRIGYMAWAALVFTRFRPFRLSVDGETIDAVEVRIANGRFHGGTELIEDAAVDSGEIVVQAVIGDASHRLLTSWAASILKLSWRRRTVREFHGRALRIETDPPLPISIDGEVLARTPVMARVAPAVIEVAAPADGPG</sequence>
<dbReference type="InterPro" id="IPR016064">
    <property type="entry name" value="NAD/diacylglycerol_kinase_sf"/>
</dbReference>
<reference evidence="6 7" key="1">
    <citation type="submission" date="2020-01" db="EMBL/GenBank/DDBJ databases">
        <title>Sphingomonas sp. C33 whole genome sequece.</title>
        <authorList>
            <person name="Park C."/>
        </authorList>
    </citation>
    <scope>NUCLEOTIDE SEQUENCE [LARGE SCALE GENOMIC DNA]</scope>
    <source>
        <strain evidence="6 7">C33</strain>
    </source>
</reference>
<evidence type="ECO:0000259" key="5">
    <source>
        <dbReference type="PROSITE" id="PS50146"/>
    </source>
</evidence>
<name>A0A7Z2NXX4_9SPHN</name>
<dbReference type="PROSITE" id="PS50146">
    <property type="entry name" value="DAGK"/>
    <property type="match status" value="1"/>
</dbReference>
<dbReference type="PANTHER" id="PTHR12358">
    <property type="entry name" value="SPHINGOSINE KINASE"/>
    <property type="match status" value="1"/>
</dbReference>
<dbReference type="InterPro" id="IPR050187">
    <property type="entry name" value="Lipid_Phosphate_FormReg"/>
</dbReference>
<dbReference type="PANTHER" id="PTHR12358:SF106">
    <property type="entry name" value="LIPID KINASE YEGS"/>
    <property type="match status" value="1"/>
</dbReference>
<dbReference type="GO" id="GO:0005524">
    <property type="term" value="F:ATP binding"/>
    <property type="evidence" value="ECO:0007669"/>
    <property type="project" value="UniProtKB-KW"/>
</dbReference>
<keyword evidence="3 6" id="KW-0418">Kinase</keyword>
<dbReference type="EMBL" id="CP047895">
    <property type="protein sequence ID" value="QHL91420.1"/>
    <property type="molecule type" value="Genomic_DNA"/>
</dbReference>
<protein>
    <submittedName>
        <fullName evidence="6">Diacylglycerol kinase</fullName>
    </submittedName>
</protein>
<keyword evidence="1" id="KW-0808">Transferase</keyword>
<evidence type="ECO:0000256" key="2">
    <source>
        <dbReference type="ARBA" id="ARBA00022741"/>
    </source>
</evidence>
<dbReference type="SMART" id="SM00046">
    <property type="entry name" value="DAGKc"/>
    <property type="match status" value="1"/>
</dbReference>
<dbReference type="Gene3D" id="2.60.200.40">
    <property type="match status" value="1"/>
</dbReference>
<feature type="domain" description="DAGKc" evidence="5">
    <location>
        <begin position="34"/>
        <end position="163"/>
    </location>
</feature>